<dbReference type="AlphaFoldDB" id="A0A485KMV2"/>
<sequence length="142" mass="14872">MSLCITHTPTPRLSVHRFSRGEDDATVLAQLGPVMAHSLPLSSLSVSHDEISLVVPETAALPIVPSTSETGWTTFKVEGPLDFALTGILSSLTAPLAAASIPVFAISTYDTDYILVKEDKAQGAIDAWHACGIAAVSVASKE</sequence>
<evidence type="ECO:0000313" key="2">
    <source>
        <dbReference type="EMBL" id="KAF0700172.1"/>
    </source>
</evidence>
<accession>A0A485KMV2</accession>
<name>A0A485KMV2_9STRA</name>
<reference evidence="2" key="2">
    <citation type="submission" date="2019-06" db="EMBL/GenBank/DDBJ databases">
        <title>Genomics analysis of Aphanomyces spp. identifies a new class of oomycete effector associated with host adaptation.</title>
        <authorList>
            <person name="Gaulin E."/>
        </authorList>
    </citation>
    <scope>NUCLEOTIDE SEQUENCE</scope>
    <source>
        <strain evidence="2">CBS 578.67</strain>
    </source>
</reference>
<feature type="domain" description="CASTOR ACT" evidence="1">
    <location>
        <begin position="68"/>
        <end position="129"/>
    </location>
</feature>
<dbReference type="InterPro" id="IPR027795">
    <property type="entry name" value="CASTOR_ACT_dom"/>
</dbReference>
<protein>
    <submittedName>
        <fullName evidence="3">Aste57867_9300 protein</fullName>
    </submittedName>
</protein>
<dbReference type="InterPro" id="IPR045865">
    <property type="entry name" value="ACT-like_dom_sf"/>
</dbReference>
<dbReference type="OrthoDB" id="58529at2759"/>
<evidence type="ECO:0000313" key="3">
    <source>
        <dbReference type="EMBL" id="VFT86182.1"/>
    </source>
</evidence>
<dbReference type="EMBL" id="CAADRA010005156">
    <property type="protein sequence ID" value="VFT86182.1"/>
    <property type="molecule type" value="Genomic_DNA"/>
</dbReference>
<gene>
    <name evidence="3" type="primary">Aste57867_9300</name>
    <name evidence="2" type="ORF">As57867_009264</name>
    <name evidence="3" type="ORF">ASTE57867_9300</name>
</gene>
<dbReference type="InterPro" id="IPR051719">
    <property type="entry name" value="CASTOR_mTORC1"/>
</dbReference>
<proteinExistence type="predicted"/>
<reference evidence="3 4" key="1">
    <citation type="submission" date="2019-03" db="EMBL/GenBank/DDBJ databases">
        <authorList>
            <person name="Gaulin E."/>
            <person name="Dumas B."/>
        </authorList>
    </citation>
    <scope>NUCLEOTIDE SEQUENCE [LARGE SCALE GENOMIC DNA]</scope>
    <source>
        <strain evidence="3">CBS 568.67</strain>
    </source>
</reference>
<keyword evidence="4" id="KW-1185">Reference proteome</keyword>
<evidence type="ECO:0000259" key="1">
    <source>
        <dbReference type="Pfam" id="PF13840"/>
    </source>
</evidence>
<dbReference type="PANTHER" id="PTHR31131">
    <property type="entry name" value="CHROMOSOME 1, WHOLE GENOME SHOTGUN SEQUENCE"/>
    <property type="match status" value="1"/>
</dbReference>
<organism evidence="3 4">
    <name type="scientific">Aphanomyces stellatus</name>
    <dbReference type="NCBI Taxonomy" id="120398"/>
    <lineage>
        <taxon>Eukaryota</taxon>
        <taxon>Sar</taxon>
        <taxon>Stramenopiles</taxon>
        <taxon>Oomycota</taxon>
        <taxon>Saprolegniomycetes</taxon>
        <taxon>Saprolegniales</taxon>
        <taxon>Verrucalvaceae</taxon>
        <taxon>Aphanomyces</taxon>
    </lineage>
</organism>
<dbReference type="SUPFAM" id="SSF55021">
    <property type="entry name" value="ACT-like"/>
    <property type="match status" value="1"/>
</dbReference>
<dbReference type="Gene3D" id="3.30.2130.10">
    <property type="entry name" value="VC0802-like"/>
    <property type="match status" value="1"/>
</dbReference>
<dbReference type="PANTHER" id="PTHR31131:SF6">
    <property type="entry name" value="CASTOR ACT DOMAIN-CONTAINING PROTEIN"/>
    <property type="match status" value="1"/>
</dbReference>
<dbReference type="Pfam" id="PF13840">
    <property type="entry name" value="ACT_7"/>
    <property type="match status" value="1"/>
</dbReference>
<dbReference type="Proteomes" id="UP000332933">
    <property type="component" value="Unassembled WGS sequence"/>
</dbReference>
<evidence type="ECO:0000313" key="4">
    <source>
        <dbReference type="Proteomes" id="UP000332933"/>
    </source>
</evidence>
<dbReference type="EMBL" id="VJMH01005135">
    <property type="protein sequence ID" value="KAF0700172.1"/>
    <property type="molecule type" value="Genomic_DNA"/>
</dbReference>